<dbReference type="CTD" id="58511"/>
<keyword evidence="4 5" id="KW-0732">Signal</keyword>
<comment type="subcellular location">
    <subcellularLocation>
        <location evidence="4">Lysosome</location>
    </subcellularLocation>
</comment>
<dbReference type="GO" id="GO:0004531">
    <property type="term" value="F:deoxyribonuclease II activity"/>
    <property type="evidence" value="ECO:0007669"/>
    <property type="project" value="UniProtKB-UniRule"/>
</dbReference>
<sequence>MTAQPLKAALPLLFVALSGVLGTPVISCINEDGKAVDWFAFYKLPRRTSRGGTGMGLDYLYLDSTMRTWSKSHHLINSSRSSLGRTLEQLYEAHNAKNDTAYLIYNDAVPASVNYSGNYGHAKGLLVWNRVQGFWLIHSIPKFPPVPEKGYEYPNSGRQYAQSGLCITLKYSQYETIDSQLLVFQPNIYSCFIPNIFRWELIHMPQMCAKSSASKIPSRRLTVLQSAQGLNFLHFAKSTFYTDDIFAAWIAQKLKVHLLVESWQRKNHELPSNCSLPYHVYNIKAIRGPLQSDFPSHHDHSKWCVSTKDSQARWTCIGDLNRSPHQALRSGGFICSKNRYIYQSFDRLVSHYASCN</sequence>
<dbReference type="OMA" id="HMPQLCA"/>
<dbReference type="EMBL" id="CH473952">
    <property type="protein sequence ID" value="EDL82428.1"/>
    <property type="molecule type" value="Genomic_DNA"/>
</dbReference>
<feature type="signal peptide" evidence="5">
    <location>
        <begin position="1"/>
        <end position="22"/>
    </location>
</feature>
<dbReference type="Pfam" id="PF03265">
    <property type="entry name" value="DNase_II"/>
    <property type="match status" value="1"/>
</dbReference>
<keyword evidence="4" id="KW-0540">Nuclease</keyword>
<dbReference type="PANTHER" id="PTHR10858:SF2">
    <property type="entry name" value="DEOXYRIBONUCLEASE-2-BETA"/>
    <property type="match status" value="1"/>
</dbReference>
<reference evidence="6" key="2">
    <citation type="submission" date="2005-07" db="EMBL/GenBank/DDBJ databases">
        <authorList>
            <person name="Mural R.J."/>
            <person name="Li P.W."/>
            <person name="Adams M.D."/>
            <person name="Amanatides P.G."/>
            <person name="Baden-Tillson H."/>
            <person name="Barnstead M."/>
            <person name="Chin S.H."/>
            <person name="Dew I."/>
            <person name="Evans C.A."/>
            <person name="Ferriera S."/>
            <person name="Flanigan M."/>
            <person name="Fosler C."/>
            <person name="Glodek A."/>
            <person name="Gu Z."/>
            <person name="Holt R.A."/>
            <person name="Jennings D."/>
            <person name="Kraft C.L."/>
            <person name="Lu F."/>
            <person name="Nguyen T."/>
            <person name="Nusskern D.R."/>
            <person name="Pfannkoch C.M."/>
            <person name="Sitter C."/>
            <person name="Sutton G.G."/>
            <person name="Venter J.C."/>
            <person name="Wang Z."/>
            <person name="Woodage T."/>
            <person name="Zheng X.H."/>
            <person name="Zhong F."/>
        </authorList>
    </citation>
    <scope>NUCLEOTIDE SEQUENCE</scope>
    <source>
        <strain evidence="6">BN</strain>
    </source>
</reference>
<evidence type="ECO:0000313" key="6">
    <source>
        <dbReference type="EMBL" id="EDL82427.1"/>
    </source>
</evidence>
<dbReference type="RGD" id="70901">
    <property type="gene designation" value="Dnase2b"/>
</dbReference>
<evidence type="ECO:0000256" key="2">
    <source>
        <dbReference type="ARBA" id="ARBA00007527"/>
    </source>
</evidence>
<protein>
    <recommendedName>
        <fullName evidence="4">Deoxyribonuclease-2-beta</fullName>
        <ecNumber evidence="4">3.1.22.1</ecNumber>
    </recommendedName>
    <alternativeName>
        <fullName evidence="4">DNase II-like acid DNase</fullName>
    </alternativeName>
    <alternativeName>
        <fullName evidence="4">DNase2-like acid DNase</fullName>
    </alternativeName>
    <alternativeName>
        <fullName evidence="4">Deoxyribonuclease II beta</fullName>
    </alternativeName>
    <alternativeName>
        <fullName evidence="4">Endonuclease DLAD</fullName>
    </alternativeName>
</protein>
<dbReference type="EC" id="3.1.22.1" evidence="4"/>
<feature type="chain" id="PRO_5044728547" description="Deoxyribonuclease-2-beta" evidence="5">
    <location>
        <begin position="23"/>
        <end position="356"/>
    </location>
</feature>
<keyword evidence="3 4" id="KW-0378">Hydrolase</keyword>
<dbReference type="GO" id="GO:0006309">
    <property type="term" value="P:apoptotic DNA fragmentation"/>
    <property type="evidence" value="ECO:0007669"/>
    <property type="project" value="UniProtKB-UniRule"/>
</dbReference>
<dbReference type="AlphaFoldDB" id="A6HWE1"/>
<comment type="function">
    <text evidence="4">Hydrolyzes DNA under acidic conditions. Does not require divalent cations for activity. Participates in the degradation of nuclear DNA during lens cell differentiation.</text>
</comment>
<keyword evidence="4" id="KW-0325">Glycoprotein</keyword>
<evidence type="ECO:0000256" key="5">
    <source>
        <dbReference type="SAM" id="SignalP"/>
    </source>
</evidence>
<evidence type="ECO:0000256" key="3">
    <source>
        <dbReference type="ARBA" id="ARBA00022801"/>
    </source>
</evidence>
<keyword evidence="4" id="KW-0255">Endonuclease</keyword>
<dbReference type="GeneID" id="59296"/>
<dbReference type="OrthoDB" id="10261598at2759"/>
<reference evidence="6" key="1">
    <citation type="journal article" date="2005" name="Genome Res.">
        <title>Gene and alternative splicing annotation with AIR.</title>
        <authorList>
            <person name="Florea L."/>
            <person name="Di Francesco V."/>
            <person name="Miller J."/>
            <person name="Turner R."/>
            <person name="Yao A."/>
            <person name="Harris M."/>
            <person name="Walenz B."/>
            <person name="Mobarry C."/>
            <person name="Merkulov G.V."/>
            <person name="Charlab R."/>
            <person name="Dew I."/>
            <person name="Deng Z."/>
            <person name="Istrail S."/>
            <person name="Li P."/>
            <person name="Sutton G."/>
        </authorList>
    </citation>
    <scope>NUCLEOTIDE SEQUENCE</scope>
    <source>
        <strain evidence="6">BN</strain>
    </source>
</reference>
<organism evidence="6">
    <name type="scientific">Rattus norvegicus</name>
    <name type="common">Rat</name>
    <dbReference type="NCBI Taxonomy" id="10116"/>
    <lineage>
        <taxon>Eukaryota</taxon>
        <taxon>Metazoa</taxon>
        <taxon>Chordata</taxon>
        <taxon>Craniata</taxon>
        <taxon>Vertebrata</taxon>
        <taxon>Euteleostomi</taxon>
        <taxon>Mammalia</taxon>
        <taxon>Eutheria</taxon>
        <taxon>Euarchontoglires</taxon>
        <taxon>Glires</taxon>
        <taxon>Rodentia</taxon>
        <taxon>Myomorpha</taxon>
        <taxon>Muroidea</taxon>
        <taxon>Muridae</taxon>
        <taxon>Murinae</taxon>
        <taxon>Rattus</taxon>
    </lineage>
</organism>
<dbReference type="InterPro" id="IPR004947">
    <property type="entry name" value="DNase_II"/>
</dbReference>
<proteinExistence type="inferred from homology"/>
<dbReference type="SMR" id="A6HWE1"/>
<dbReference type="PANTHER" id="PTHR10858">
    <property type="entry name" value="DEOXYRIBONUCLEASE II"/>
    <property type="match status" value="1"/>
</dbReference>
<dbReference type="EMBL" id="CH473952">
    <property type="protein sequence ID" value="EDL82427.1"/>
    <property type="molecule type" value="Genomic_DNA"/>
</dbReference>
<name>A6HWE1_RAT</name>
<evidence type="ECO:0000256" key="1">
    <source>
        <dbReference type="ARBA" id="ARBA00000447"/>
    </source>
</evidence>
<dbReference type="GO" id="GO:0005764">
    <property type="term" value="C:lysosome"/>
    <property type="evidence" value="ECO:0007669"/>
    <property type="project" value="UniProtKB-SubCell"/>
</dbReference>
<gene>
    <name evidence="6 7" type="primary">Dnase2b</name>
    <name evidence="6" type="ORF">rCG_28975</name>
</gene>
<accession>A6HWE1</accession>
<dbReference type="RefSeq" id="NP_067696.2">
    <property type="nucleotide sequence ID" value="NM_021664.3"/>
</dbReference>
<evidence type="ECO:0000256" key="4">
    <source>
        <dbReference type="RuleBase" id="RU369111"/>
    </source>
</evidence>
<comment type="catalytic activity">
    <reaction evidence="1 4">
        <text>Endonucleolytic cleavage to nucleoside 3'-phosphates and 3'-phosphooligonucleotide end-products.</text>
        <dbReference type="EC" id="3.1.22.1"/>
    </reaction>
</comment>
<comment type="similarity">
    <text evidence="2 4">Belongs to the DNase II family.</text>
</comment>
<keyword evidence="4" id="KW-0458">Lysosome</keyword>
<dbReference type="Proteomes" id="UP000234681">
    <property type="component" value="Chromosome 2"/>
</dbReference>
<dbReference type="KEGG" id="rno:59296"/>
<evidence type="ECO:0000313" key="7">
    <source>
        <dbReference type="RGD" id="70901"/>
    </source>
</evidence>